<name>A0A2S2PD40_SCHGA</name>
<reference evidence="1" key="1">
    <citation type="submission" date="2018-04" db="EMBL/GenBank/DDBJ databases">
        <title>Transcriptome of Schizaphis graminum biotype I.</title>
        <authorList>
            <person name="Scully E.D."/>
            <person name="Geib S.M."/>
            <person name="Palmer N.A."/>
            <person name="Koch K."/>
            <person name="Bradshaw J."/>
            <person name="Heng-Moss T."/>
            <person name="Sarath G."/>
        </authorList>
    </citation>
    <scope>NUCLEOTIDE SEQUENCE</scope>
</reference>
<accession>A0A2S2PD40</accession>
<organism evidence="1">
    <name type="scientific">Schizaphis graminum</name>
    <name type="common">Green bug aphid</name>
    <dbReference type="NCBI Taxonomy" id="13262"/>
    <lineage>
        <taxon>Eukaryota</taxon>
        <taxon>Metazoa</taxon>
        <taxon>Ecdysozoa</taxon>
        <taxon>Arthropoda</taxon>
        <taxon>Hexapoda</taxon>
        <taxon>Insecta</taxon>
        <taxon>Pterygota</taxon>
        <taxon>Neoptera</taxon>
        <taxon>Paraneoptera</taxon>
        <taxon>Hemiptera</taxon>
        <taxon>Sternorrhyncha</taxon>
        <taxon>Aphidomorpha</taxon>
        <taxon>Aphidoidea</taxon>
        <taxon>Aphididae</taxon>
        <taxon>Aphidini</taxon>
        <taxon>Schizaphis</taxon>
    </lineage>
</organism>
<protein>
    <submittedName>
        <fullName evidence="1">Uncharacterized protein</fullName>
    </submittedName>
</protein>
<sequence>MKNLDNGNLKYMYLNPEKDTVFAQYHFNQIETVGSFKSDVRDARSGYYTIIMNNVYSNLTTGFYDDKHSVVRSAKFQNADANLKTQDGSETQMFNPALQRFLGVLAKAVSNEVKMSARNAAFVQIKNEIRKPIAFQNTENNKLFDLIWQENNVAMEMPNIGFQDSKLASTTEQLFKSMTFQRKSPDSYTMRYDFALDNLEWISALTVMTAGMRTTIPPTKFNVEKINIHVFFDKSTFEQQQSCDKIFTNAYVHGLNFNLDNNIRPEVMSAIENNLERFIQHSLGSYIQTSLKQIVCNNNYYKY</sequence>
<gene>
    <name evidence="1" type="ORF">g.166645</name>
</gene>
<evidence type="ECO:0000313" key="1">
    <source>
        <dbReference type="EMBL" id="MBY27108.1"/>
    </source>
</evidence>
<dbReference type="AlphaFoldDB" id="A0A2S2PD40"/>
<dbReference type="EMBL" id="GGMR01014489">
    <property type="protein sequence ID" value="MBY27108.1"/>
    <property type="molecule type" value="Transcribed_RNA"/>
</dbReference>
<proteinExistence type="predicted"/>